<organism evidence="1 2">
    <name type="scientific">Ureibacillus massiliensis 4400831 = CIP 108448 = CCUG 49529</name>
    <dbReference type="NCBI Taxonomy" id="1211035"/>
    <lineage>
        <taxon>Bacteria</taxon>
        <taxon>Bacillati</taxon>
        <taxon>Bacillota</taxon>
        <taxon>Bacilli</taxon>
        <taxon>Bacillales</taxon>
        <taxon>Caryophanaceae</taxon>
        <taxon>Ureibacillus</taxon>
    </lineage>
</organism>
<dbReference type="InterPro" id="IPR012441">
    <property type="entry name" value="DUF1643"/>
</dbReference>
<protein>
    <recommendedName>
        <fullName evidence="3">DUF1643 domain-containing protein</fullName>
    </recommendedName>
</protein>
<gene>
    <name evidence="1" type="ORF">CD30_12685</name>
</gene>
<comment type="caution">
    <text evidence="1">The sequence shown here is derived from an EMBL/GenBank/DDBJ whole genome shotgun (WGS) entry which is preliminary data.</text>
</comment>
<sequence length="211" mass="24388">MGNVKAFATFQQVGEEIYRTNTYLQFGSSRKSLGAVVMLNPGSSQLKGEARKKLSMNGSHTDETTIDETMRQLIQFMENTHSKLNGRLHIYNLFYVKKTNNKEAIALFEHLKNTGKYPTIFPPCLLELQQHPWILIGWGVEKKKSWVHFEREKARWLELINDSGVPYFGVLSKENEFYHPSPNNSDKALRLQQLVAVYNKKIKLNTLLKKN</sequence>
<dbReference type="AlphaFoldDB" id="A0A0A3IZL7"/>
<keyword evidence="2" id="KW-1185">Reference proteome</keyword>
<evidence type="ECO:0008006" key="3">
    <source>
        <dbReference type="Google" id="ProtNLM"/>
    </source>
</evidence>
<dbReference type="eggNOG" id="ENOG5032X23">
    <property type="taxonomic scope" value="Bacteria"/>
</dbReference>
<dbReference type="Pfam" id="PF07799">
    <property type="entry name" value="DUF1643"/>
    <property type="match status" value="1"/>
</dbReference>
<reference evidence="1 2" key="1">
    <citation type="submission" date="2014-02" db="EMBL/GenBank/DDBJ databases">
        <title>Draft genome sequence of Lysinibacillus massiliensis CCUG 49529.</title>
        <authorList>
            <person name="Zhang F."/>
            <person name="Wang G."/>
            <person name="Zhang L."/>
        </authorList>
    </citation>
    <scope>NUCLEOTIDE SEQUENCE [LARGE SCALE GENOMIC DNA]</scope>
    <source>
        <strain evidence="1 2">CCUG 49529</strain>
    </source>
</reference>
<proteinExistence type="predicted"/>
<dbReference type="Proteomes" id="UP000030595">
    <property type="component" value="Unassembled WGS sequence"/>
</dbReference>
<evidence type="ECO:0000313" key="2">
    <source>
        <dbReference type="Proteomes" id="UP000030595"/>
    </source>
</evidence>
<dbReference type="EMBL" id="JPVQ01000023">
    <property type="protein sequence ID" value="KGR90219.1"/>
    <property type="molecule type" value="Genomic_DNA"/>
</dbReference>
<evidence type="ECO:0000313" key="1">
    <source>
        <dbReference type="EMBL" id="KGR90219.1"/>
    </source>
</evidence>
<dbReference type="RefSeq" id="WP_036177352.1">
    <property type="nucleotide sequence ID" value="NZ_AVCZ01000023.1"/>
</dbReference>
<name>A0A0A3IZL7_9BACL</name>
<accession>A0A0A3IZL7</accession>